<dbReference type="Gene3D" id="3.40.1190.20">
    <property type="match status" value="1"/>
</dbReference>
<keyword evidence="5" id="KW-0067">ATP-binding</keyword>
<dbReference type="GO" id="GO:0016301">
    <property type="term" value="F:kinase activity"/>
    <property type="evidence" value="ECO:0007669"/>
    <property type="project" value="UniProtKB-KW"/>
</dbReference>
<dbReference type="EMBL" id="JAGYPN010000001">
    <property type="protein sequence ID" value="MBS4222643.1"/>
    <property type="molecule type" value="Genomic_DNA"/>
</dbReference>
<keyword evidence="3" id="KW-0547">Nucleotide-binding</keyword>
<evidence type="ECO:0000313" key="7">
    <source>
        <dbReference type="EMBL" id="MBS4222643.1"/>
    </source>
</evidence>
<dbReference type="InterPro" id="IPR011611">
    <property type="entry name" value="PfkB_dom"/>
</dbReference>
<dbReference type="Pfam" id="PF00294">
    <property type="entry name" value="PfkB"/>
    <property type="match status" value="1"/>
</dbReference>
<dbReference type="InterPro" id="IPR029056">
    <property type="entry name" value="Ribokinase-like"/>
</dbReference>
<evidence type="ECO:0000256" key="1">
    <source>
        <dbReference type="ARBA" id="ARBA00010688"/>
    </source>
</evidence>
<dbReference type="SUPFAM" id="SSF53613">
    <property type="entry name" value="Ribokinase-like"/>
    <property type="match status" value="1"/>
</dbReference>
<dbReference type="Proteomes" id="UP000676456">
    <property type="component" value="Unassembled WGS sequence"/>
</dbReference>
<accession>A0A942Z2K9</accession>
<dbReference type="InterPro" id="IPR050306">
    <property type="entry name" value="PfkB_Carbo_kinase"/>
</dbReference>
<keyword evidence="4 7" id="KW-0418">Kinase</keyword>
<evidence type="ECO:0000256" key="4">
    <source>
        <dbReference type="ARBA" id="ARBA00022777"/>
    </source>
</evidence>
<sequence length="334" mass="36819">MLRSMVDVVTIGESMILFQPMTDSSIQYAPLFTKSIAGAESNIAIGLTRLGKKVRWVSRVGDDAFGKYLLATLAGEGVDVSQCKVLQNESTAIYFKDIKGSQDPTVYYYRKGSAASKFKRNDIQSGWFEGAHHLHVTGITPALGENTAEMMIEAMERAREKGMTISFDPNIRRKLWSEEQARQTILKMIPLCDIFLPGLDECQFLFGEKTRDEYGDILLNMGPSLTVIKLGEEGSMAITKNFSVKKDGYSVERVVDTVGAGDAFASGCLSILLDVPNLREELEDPVNIRDIVGDAIGRGNRLGALAVQFKGDWEGLPTLQELKAMEQGKESVSR</sequence>
<evidence type="ECO:0000256" key="3">
    <source>
        <dbReference type="ARBA" id="ARBA00022741"/>
    </source>
</evidence>
<dbReference type="PANTHER" id="PTHR43085">
    <property type="entry name" value="HEXOKINASE FAMILY MEMBER"/>
    <property type="match status" value="1"/>
</dbReference>
<reference evidence="7 8" key="1">
    <citation type="submission" date="2021-05" db="EMBL/GenBank/DDBJ databases">
        <title>Novel Bacillus species.</title>
        <authorList>
            <person name="Liu G."/>
        </authorList>
    </citation>
    <scope>NUCLEOTIDE SEQUENCE [LARGE SCALE GENOMIC DNA]</scope>
    <source>
        <strain evidence="7 8">FJAT-49682</strain>
    </source>
</reference>
<proteinExistence type="inferred from homology"/>
<dbReference type="GO" id="GO:0005524">
    <property type="term" value="F:ATP binding"/>
    <property type="evidence" value="ECO:0007669"/>
    <property type="project" value="UniProtKB-KW"/>
</dbReference>
<keyword evidence="8" id="KW-1185">Reference proteome</keyword>
<dbReference type="PANTHER" id="PTHR43085:SF1">
    <property type="entry name" value="PSEUDOURIDINE KINASE-RELATED"/>
    <property type="match status" value="1"/>
</dbReference>
<organism evidence="7 8">
    <name type="scientific">Lederbergia citrea</name>
    <dbReference type="NCBI Taxonomy" id="2833581"/>
    <lineage>
        <taxon>Bacteria</taxon>
        <taxon>Bacillati</taxon>
        <taxon>Bacillota</taxon>
        <taxon>Bacilli</taxon>
        <taxon>Bacillales</taxon>
        <taxon>Bacillaceae</taxon>
        <taxon>Lederbergia</taxon>
    </lineage>
</organism>
<protein>
    <submittedName>
        <fullName evidence="7">Sugar kinase</fullName>
    </submittedName>
</protein>
<evidence type="ECO:0000259" key="6">
    <source>
        <dbReference type="Pfam" id="PF00294"/>
    </source>
</evidence>
<dbReference type="AlphaFoldDB" id="A0A942Z2K9"/>
<comment type="similarity">
    <text evidence="1">Belongs to the carbohydrate kinase PfkB family.</text>
</comment>
<evidence type="ECO:0000313" key="8">
    <source>
        <dbReference type="Proteomes" id="UP000676456"/>
    </source>
</evidence>
<comment type="caution">
    <text evidence="7">The sequence shown here is derived from an EMBL/GenBank/DDBJ whole genome shotgun (WGS) entry which is preliminary data.</text>
</comment>
<gene>
    <name evidence="7" type="ORF">KHA91_07705</name>
</gene>
<evidence type="ECO:0000256" key="2">
    <source>
        <dbReference type="ARBA" id="ARBA00022679"/>
    </source>
</evidence>
<evidence type="ECO:0000256" key="5">
    <source>
        <dbReference type="ARBA" id="ARBA00022840"/>
    </source>
</evidence>
<dbReference type="CDD" id="cd01166">
    <property type="entry name" value="KdgK"/>
    <property type="match status" value="1"/>
</dbReference>
<name>A0A942Z2K9_9BACI</name>
<keyword evidence="2" id="KW-0808">Transferase</keyword>
<feature type="domain" description="Carbohydrate kinase PfkB" evidence="6">
    <location>
        <begin position="7"/>
        <end position="318"/>
    </location>
</feature>